<evidence type="ECO:0000313" key="1">
    <source>
        <dbReference type="EMBL" id="SPM39126.1"/>
    </source>
</evidence>
<reference evidence="1 2" key="1">
    <citation type="submission" date="2017-01" db="EMBL/GenBank/DDBJ databases">
        <authorList>
            <consortium name="Urmite Genomes"/>
        </authorList>
    </citation>
    <scope>NUCLEOTIDE SEQUENCE [LARGE SCALE GENOMIC DNA]</scope>
    <source>
        <strain evidence="1 2">AB215</strain>
    </source>
</reference>
<accession>A0A2U3P5U7</accession>
<proteinExistence type="predicted"/>
<evidence type="ECO:0000313" key="2">
    <source>
        <dbReference type="Proteomes" id="UP000240424"/>
    </source>
</evidence>
<dbReference type="Proteomes" id="UP000240424">
    <property type="component" value="Unassembled WGS sequence"/>
</dbReference>
<protein>
    <submittedName>
        <fullName evidence="1">Uncharacterized protein</fullName>
    </submittedName>
</protein>
<sequence>MWIIELNVAGYHFSREFRDVKRPPFRFSPRNIHWPVLRHSNAA</sequence>
<keyword evidence="2" id="KW-1185">Reference proteome</keyword>
<dbReference type="AlphaFoldDB" id="A0A2U3P5U7"/>
<name>A0A2U3P5U7_9MYCO</name>
<gene>
    <name evidence="1" type="ORF">MNAB215_1308</name>
</gene>
<organism evidence="1 2">
    <name type="scientific">Mycobacterium numidiamassiliense</name>
    <dbReference type="NCBI Taxonomy" id="1841861"/>
    <lineage>
        <taxon>Bacteria</taxon>
        <taxon>Bacillati</taxon>
        <taxon>Actinomycetota</taxon>
        <taxon>Actinomycetes</taxon>
        <taxon>Mycobacteriales</taxon>
        <taxon>Mycobacteriaceae</taxon>
        <taxon>Mycobacterium</taxon>
    </lineage>
</organism>
<dbReference type="EMBL" id="FUEZ01000003">
    <property type="protein sequence ID" value="SPM39126.1"/>
    <property type="molecule type" value="Genomic_DNA"/>
</dbReference>